<proteinExistence type="predicted"/>
<dbReference type="AlphaFoldDB" id="A0A0M3KIR3"/>
<dbReference type="WBParaSite" id="ASIM_0002088201-mRNA-1">
    <property type="protein sequence ID" value="ASIM_0002088201-mRNA-1"/>
    <property type="gene ID" value="ASIM_0002088201"/>
</dbReference>
<protein>
    <submittedName>
        <fullName evidence="2 4">Uncharacterized protein</fullName>
    </submittedName>
</protein>
<gene>
    <name evidence="2" type="ORF">ASIM_LOCUS20260</name>
</gene>
<sequence length="52" mass="5539">MSFGVVRPSFTVSRRFLTYSKALLAHVQMTSSTPSSSSSSRLPYSSKAPAAA</sequence>
<dbReference type="EMBL" id="UYRR01039102">
    <property type="protein sequence ID" value="VDK75511.1"/>
    <property type="molecule type" value="Genomic_DNA"/>
</dbReference>
<organism evidence="4">
    <name type="scientific">Anisakis simplex</name>
    <name type="common">Herring worm</name>
    <dbReference type="NCBI Taxonomy" id="6269"/>
    <lineage>
        <taxon>Eukaryota</taxon>
        <taxon>Metazoa</taxon>
        <taxon>Ecdysozoa</taxon>
        <taxon>Nematoda</taxon>
        <taxon>Chromadorea</taxon>
        <taxon>Rhabditida</taxon>
        <taxon>Spirurina</taxon>
        <taxon>Ascaridomorpha</taxon>
        <taxon>Ascaridoidea</taxon>
        <taxon>Anisakidae</taxon>
        <taxon>Anisakis</taxon>
        <taxon>Anisakis simplex complex</taxon>
    </lineage>
</organism>
<dbReference type="Proteomes" id="UP000267096">
    <property type="component" value="Unassembled WGS sequence"/>
</dbReference>
<feature type="region of interest" description="Disordered" evidence="1">
    <location>
        <begin position="30"/>
        <end position="52"/>
    </location>
</feature>
<keyword evidence="3" id="KW-1185">Reference proteome</keyword>
<evidence type="ECO:0000313" key="4">
    <source>
        <dbReference type="WBParaSite" id="ASIM_0002088201-mRNA-1"/>
    </source>
</evidence>
<feature type="compositionally biased region" description="Low complexity" evidence="1">
    <location>
        <begin position="30"/>
        <end position="46"/>
    </location>
</feature>
<evidence type="ECO:0000313" key="2">
    <source>
        <dbReference type="EMBL" id="VDK75511.1"/>
    </source>
</evidence>
<reference evidence="2 3" key="2">
    <citation type="submission" date="2018-11" db="EMBL/GenBank/DDBJ databases">
        <authorList>
            <consortium name="Pathogen Informatics"/>
        </authorList>
    </citation>
    <scope>NUCLEOTIDE SEQUENCE [LARGE SCALE GENOMIC DNA]</scope>
</reference>
<evidence type="ECO:0000313" key="3">
    <source>
        <dbReference type="Proteomes" id="UP000267096"/>
    </source>
</evidence>
<reference evidence="4" key="1">
    <citation type="submission" date="2017-02" db="UniProtKB">
        <authorList>
            <consortium name="WormBaseParasite"/>
        </authorList>
    </citation>
    <scope>IDENTIFICATION</scope>
</reference>
<accession>A0A0M3KIR3</accession>
<name>A0A0M3KIR3_ANISI</name>
<evidence type="ECO:0000256" key="1">
    <source>
        <dbReference type="SAM" id="MobiDB-lite"/>
    </source>
</evidence>